<evidence type="ECO:0000259" key="4">
    <source>
        <dbReference type="SMART" id="SM00470"/>
    </source>
</evidence>
<evidence type="ECO:0000256" key="1">
    <source>
        <dbReference type="ARBA" id="ARBA00006295"/>
    </source>
</evidence>
<dbReference type="NCBIfam" id="TIGR00180">
    <property type="entry name" value="parB_part"/>
    <property type="match status" value="1"/>
</dbReference>
<dbReference type="GO" id="GO:0003677">
    <property type="term" value="F:DNA binding"/>
    <property type="evidence" value="ECO:0007669"/>
    <property type="project" value="InterPro"/>
</dbReference>
<organism evidence="5">
    <name type="scientific">Polaromonas hydrogenivorans</name>
    <dbReference type="NCBI Taxonomy" id="335476"/>
    <lineage>
        <taxon>Bacteria</taxon>
        <taxon>Pseudomonadati</taxon>
        <taxon>Pseudomonadota</taxon>
        <taxon>Betaproteobacteria</taxon>
        <taxon>Burkholderiales</taxon>
        <taxon>Comamonadaceae</taxon>
        <taxon>Polaromonas</taxon>
    </lineage>
</organism>
<dbReference type="GO" id="GO:0005694">
    <property type="term" value="C:chromosome"/>
    <property type="evidence" value="ECO:0007669"/>
    <property type="project" value="TreeGrafter"/>
</dbReference>
<sequence length="566" mass="62194">MAKAKALPPQWIDQMVNVNGNLLDANGDGHPYAGQQVRIIQRTAKNTYQVAPTEGLPFLLHPSDWNTYDPNKVYPFDLIKQRDTINLYTDAKVNRVEQLLLGTVHESPFNPRTNYPADEMQELAESAKAVGILQPVLVRPRGDGSYELVFGHRRHRAALMAKLEFIPAIVRDLTDAQSAQLQAVENVQRRDLDPIDEALGYAAFIAAHGITKDELARQIGKSRTHVYNRLKLATLHAPGQAALRAGKIRTEVATAVARVVGEKNQAKALALALEPGYGGELKSYRAARAELVEKFTLDLKGALWALDDATLVPSAGACTVCPKRSGVDPLVYADLVDNKAYVHHYDSTPKGENVCTDSDCFATKKTAQLKRQQEALEAKGKVMLVGNAARKAVDAQGNVKGDYIPVSEMREALKSANKGTAGPAVTTLTIQNPRDGKTIEVVKRKEAEAAGVKTPPAKPVNSRTDWNAYELDRKEDEKAREAKAAEQTRINVAALHKVRETRLQDAARHFRVADDCAGNHRRRCVRRQGRSPGALRRSGHGRPERQGRPDVERGVDHPAVGLRPGR</sequence>
<dbReference type="SUPFAM" id="SSF110849">
    <property type="entry name" value="ParB/Sulfiredoxin"/>
    <property type="match status" value="1"/>
</dbReference>
<reference evidence="5" key="1">
    <citation type="submission" date="2024-05" db="EMBL/GenBank/DDBJ databases">
        <authorList>
            <person name="Bunk B."/>
            <person name="Swiderski J."/>
            <person name="Sproer C."/>
            <person name="Thiel V."/>
        </authorList>
    </citation>
    <scope>NUCLEOTIDE SEQUENCE</scope>
    <source>
        <strain evidence="5">DSM 17735</strain>
    </source>
</reference>
<dbReference type="InterPro" id="IPR004437">
    <property type="entry name" value="ParB/RepB/Spo0J"/>
</dbReference>
<dbReference type="RefSeq" id="WP_349281242.1">
    <property type="nucleotide sequence ID" value="NZ_CBCSCU010000004.1"/>
</dbReference>
<feature type="domain" description="ParB-like N-terminal" evidence="4">
    <location>
        <begin position="97"/>
        <end position="187"/>
    </location>
</feature>
<proteinExistence type="inferred from homology"/>
<dbReference type="InterPro" id="IPR041468">
    <property type="entry name" value="HTH_ParB/Spo0J"/>
</dbReference>
<dbReference type="EMBL" id="CP157675">
    <property type="protein sequence ID" value="XBP71906.1"/>
    <property type="molecule type" value="Genomic_DNA"/>
</dbReference>
<dbReference type="Pfam" id="PF02195">
    <property type="entry name" value="ParB_N"/>
    <property type="match status" value="1"/>
</dbReference>
<feature type="region of interest" description="Disordered" evidence="3">
    <location>
        <begin position="523"/>
        <end position="566"/>
    </location>
</feature>
<comment type="similarity">
    <text evidence="1">Belongs to the ParB family.</text>
</comment>
<gene>
    <name evidence="5" type="ORF">ABLV49_08970</name>
</gene>
<dbReference type="GO" id="GO:0007059">
    <property type="term" value="P:chromosome segregation"/>
    <property type="evidence" value="ECO:0007669"/>
    <property type="project" value="UniProtKB-KW"/>
</dbReference>
<dbReference type="PANTHER" id="PTHR33375:SF1">
    <property type="entry name" value="CHROMOSOME-PARTITIONING PROTEIN PARB-RELATED"/>
    <property type="match status" value="1"/>
</dbReference>
<evidence type="ECO:0000256" key="3">
    <source>
        <dbReference type="SAM" id="MobiDB-lite"/>
    </source>
</evidence>
<dbReference type="Pfam" id="PF17762">
    <property type="entry name" value="HTH_ParB"/>
    <property type="match status" value="1"/>
</dbReference>
<dbReference type="SMART" id="SM00470">
    <property type="entry name" value="ParB"/>
    <property type="match status" value="1"/>
</dbReference>
<accession>A0AAU7LW89</accession>
<dbReference type="AlphaFoldDB" id="A0AAU7LW89"/>
<dbReference type="CDD" id="cd16393">
    <property type="entry name" value="SPO0J_N"/>
    <property type="match status" value="1"/>
</dbReference>
<dbReference type="PANTHER" id="PTHR33375">
    <property type="entry name" value="CHROMOSOME-PARTITIONING PROTEIN PARB-RELATED"/>
    <property type="match status" value="1"/>
</dbReference>
<dbReference type="Gene3D" id="3.90.1530.30">
    <property type="match status" value="1"/>
</dbReference>
<dbReference type="SUPFAM" id="SSF109709">
    <property type="entry name" value="KorB DNA-binding domain-like"/>
    <property type="match status" value="1"/>
</dbReference>
<evidence type="ECO:0000256" key="2">
    <source>
        <dbReference type="ARBA" id="ARBA00022829"/>
    </source>
</evidence>
<keyword evidence="2" id="KW-0159">Chromosome partition</keyword>
<name>A0AAU7LW89_9BURK</name>
<protein>
    <submittedName>
        <fullName evidence="5">ParB/RepB/Spo0J family partition protein</fullName>
    </submittedName>
</protein>
<feature type="compositionally biased region" description="Basic and acidic residues" evidence="3">
    <location>
        <begin position="541"/>
        <end position="556"/>
    </location>
</feature>
<evidence type="ECO:0000313" key="5">
    <source>
        <dbReference type="EMBL" id="XBP71906.1"/>
    </source>
</evidence>
<dbReference type="Gene3D" id="1.10.10.2830">
    <property type="match status" value="1"/>
</dbReference>
<dbReference type="InterPro" id="IPR036086">
    <property type="entry name" value="ParB/Sulfiredoxin_sf"/>
</dbReference>
<dbReference type="InterPro" id="IPR050336">
    <property type="entry name" value="Chromosome_partition/occlusion"/>
</dbReference>
<dbReference type="InterPro" id="IPR003115">
    <property type="entry name" value="ParB_N"/>
</dbReference>